<gene>
    <name evidence="4" type="ORF">NYR54_10245</name>
</gene>
<dbReference type="Pfam" id="PF01757">
    <property type="entry name" value="Acyl_transf_3"/>
    <property type="match status" value="1"/>
</dbReference>
<dbReference type="Pfam" id="PF19040">
    <property type="entry name" value="SGNH"/>
    <property type="match status" value="1"/>
</dbReference>
<organism evidence="4 5">
    <name type="scientific">Chelativorans petroleitrophicus</name>
    <dbReference type="NCBI Taxonomy" id="2975484"/>
    <lineage>
        <taxon>Bacteria</taxon>
        <taxon>Pseudomonadati</taxon>
        <taxon>Pseudomonadota</taxon>
        <taxon>Alphaproteobacteria</taxon>
        <taxon>Hyphomicrobiales</taxon>
        <taxon>Phyllobacteriaceae</taxon>
        <taxon>Chelativorans</taxon>
    </lineage>
</organism>
<dbReference type="PANTHER" id="PTHR23028">
    <property type="entry name" value="ACETYLTRANSFERASE"/>
    <property type="match status" value="1"/>
</dbReference>
<reference evidence="4" key="1">
    <citation type="submission" date="2022-08" db="EMBL/GenBank/DDBJ databases">
        <title>Chelativorans sichuanense sp. nov., a paraffin oil-degrading bacterium isolated from a mixture of oil-based drill cuttings and paddy soil.</title>
        <authorList>
            <person name="Yu J."/>
            <person name="Liu H."/>
            <person name="Chen Q."/>
        </authorList>
    </citation>
    <scope>NUCLEOTIDE SEQUENCE</scope>
    <source>
        <strain evidence="4">SCAU 2101</strain>
    </source>
</reference>
<protein>
    <submittedName>
        <fullName evidence="4">Acyltransferase</fullName>
    </submittedName>
</protein>
<evidence type="ECO:0000256" key="1">
    <source>
        <dbReference type="SAM" id="Phobius"/>
    </source>
</evidence>
<dbReference type="InterPro" id="IPR002656">
    <property type="entry name" value="Acyl_transf_3_dom"/>
</dbReference>
<comment type="caution">
    <text evidence="4">The sequence shown here is derived from an EMBL/GenBank/DDBJ whole genome shotgun (WGS) entry which is preliminary data.</text>
</comment>
<dbReference type="Proteomes" id="UP001149009">
    <property type="component" value="Unassembled WGS sequence"/>
</dbReference>
<dbReference type="EMBL" id="JAODNV010000010">
    <property type="protein sequence ID" value="MCT8990668.1"/>
    <property type="molecule type" value="Genomic_DNA"/>
</dbReference>
<feature type="transmembrane region" description="Helical" evidence="1">
    <location>
        <begin position="235"/>
        <end position="253"/>
    </location>
</feature>
<dbReference type="RefSeq" id="WP_261515547.1">
    <property type="nucleotide sequence ID" value="NZ_JAODNV010000010.1"/>
</dbReference>
<evidence type="ECO:0000313" key="4">
    <source>
        <dbReference type="EMBL" id="MCT8990668.1"/>
    </source>
</evidence>
<dbReference type="PANTHER" id="PTHR23028:SF53">
    <property type="entry name" value="ACYL_TRANSF_3 DOMAIN-CONTAINING PROTEIN"/>
    <property type="match status" value="1"/>
</dbReference>
<name>A0A9X3B6L9_9HYPH</name>
<keyword evidence="1" id="KW-0812">Transmembrane</keyword>
<sequence>MRFHHVDGLRAVAVLSVLFFHVGAAAFSGGFVGVDVFFVISGFVITRQILNLMDDGKFSLFRFYERRLNRLYPALIVTIALSLVAGFLVLPPSLLSDFSFSALASLTAWSNIFFWDSVGYFDTASDLKPLLHTWTLSLEWQYYLVTPVFLWLVPRRYLPHSIFAVSLASLALSSFWWRDPATPFYWMPFRIFEFGLGALLLWMPEPRRAVGDLTVAGGLALTAYAVFSFTGQTPFPSYFALLPALGAAMVIWGGKTGFLSGALRLAPITYLGRISYSTYLVHWPLIVFTVCYTAQDLTTTAAAIICTLSIVLGALLYHSVEKPFWHGRLASRAKVTVFATTVPLAALLYISSGGLWWRIPPPWNTPYPSGLDFHYANFGGAGYPSNKLVRIGSDNAPILFHVMGDSFAHQLFWGLDEELTSRGLAADAINDNGCPMMAGTARLIKGREDTSCTESINTALSIFNDGLPILFALSWNGYRYSLLSEGKHVTFDSLDQYYDFILDRISATKEATKTPQMIIFGDVPRSASVKLTPFECTTSPRYLSDTPPCQALMYARLTNELLSQRFRELMERDESIVVLDPRDYLCSDTNDCPVFEDGNLIYSDGGHLSKFGSRMIARRLLDDVLAAIANPGSGASENGIATQNGH</sequence>
<feature type="transmembrane region" description="Helical" evidence="1">
    <location>
        <begin position="183"/>
        <end position="202"/>
    </location>
</feature>
<feature type="transmembrane region" description="Helical" evidence="1">
    <location>
        <begin position="301"/>
        <end position="317"/>
    </location>
</feature>
<feature type="domain" description="SGNH" evidence="3">
    <location>
        <begin position="387"/>
        <end position="621"/>
    </location>
</feature>
<dbReference type="InterPro" id="IPR043968">
    <property type="entry name" value="SGNH"/>
</dbReference>
<keyword evidence="1" id="KW-1133">Transmembrane helix</keyword>
<proteinExistence type="predicted"/>
<dbReference type="GO" id="GO:0009103">
    <property type="term" value="P:lipopolysaccharide biosynthetic process"/>
    <property type="evidence" value="ECO:0007669"/>
    <property type="project" value="TreeGrafter"/>
</dbReference>
<evidence type="ECO:0000259" key="2">
    <source>
        <dbReference type="Pfam" id="PF01757"/>
    </source>
</evidence>
<dbReference type="AlphaFoldDB" id="A0A9X3B6L9"/>
<feature type="transmembrane region" description="Helical" evidence="1">
    <location>
        <begin position="209"/>
        <end position="229"/>
    </location>
</feature>
<feature type="transmembrane region" description="Helical" evidence="1">
    <location>
        <begin position="71"/>
        <end position="90"/>
    </location>
</feature>
<feature type="domain" description="Acyltransferase 3" evidence="2">
    <location>
        <begin position="6"/>
        <end position="317"/>
    </location>
</feature>
<dbReference type="GO" id="GO:0016020">
    <property type="term" value="C:membrane"/>
    <property type="evidence" value="ECO:0007669"/>
    <property type="project" value="TreeGrafter"/>
</dbReference>
<feature type="transmembrane region" description="Helical" evidence="1">
    <location>
        <begin position="133"/>
        <end position="153"/>
    </location>
</feature>
<feature type="transmembrane region" description="Helical" evidence="1">
    <location>
        <begin position="337"/>
        <end position="357"/>
    </location>
</feature>
<dbReference type="InterPro" id="IPR050879">
    <property type="entry name" value="Acyltransferase_3"/>
</dbReference>
<feature type="transmembrane region" description="Helical" evidence="1">
    <location>
        <begin position="274"/>
        <end position="295"/>
    </location>
</feature>
<feature type="transmembrane region" description="Helical" evidence="1">
    <location>
        <begin position="160"/>
        <end position="177"/>
    </location>
</feature>
<keyword evidence="4" id="KW-0808">Transferase</keyword>
<accession>A0A9X3B6L9</accession>
<evidence type="ECO:0000259" key="3">
    <source>
        <dbReference type="Pfam" id="PF19040"/>
    </source>
</evidence>
<keyword evidence="4" id="KW-0012">Acyltransferase</keyword>
<keyword evidence="1" id="KW-0472">Membrane</keyword>
<dbReference type="GO" id="GO:0016747">
    <property type="term" value="F:acyltransferase activity, transferring groups other than amino-acyl groups"/>
    <property type="evidence" value="ECO:0007669"/>
    <property type="project" value="InterPro"/>
</dbReference>
<keyword evidence="5" id="KW-1185">Reference proteome</keyword>
<feature type="transmembrane region" description="Helical" evidence="1">
    <location>
        <begin position="12"/>
        <end position="45"/>
    </location>
</feature>
<evidence type="ECO:0000313" key="5">
    <source>
        <dbReference type="Proteomes" id="UP001149009"/>
    </source>
</evidence>